<dbReference type="InterPro" id="IPR010730">
    <property type="entry name" value="HET"/>
</dbReference>
<dbReference type="InterPro" id="IPR052895">
    <property type="entry name" value="HetReg/Transcr_Mod"/>
</dbReference>
<reference evidence="2" key="1">
    <citation type="journal article" date="2020" name="Stud. Mycol.">
        <title>101 Dothideomycetes genomes: a test case for predicting lifestyles and emergence of pathogens.</title>
        <authorList>
            <person name="Haridas S."/>
            <person name="Albert R."/>
            <person name="Binder M."/>
            <person name="Bloem J."/>
            <person name="Labutti K."/>
            <person name="Salamov A."/>
            <person name="Andreopoulos B."/>
            <person name="Baker S."/>
            <person name="Barry K."/>
            <person name="Bills G."/>
            <person name="Bluhm B."/>
            <person name="Cannon C."/>
            <person name="Castanera R."/>
            <person name="Culley D."/>
            <person name="Daum C."/>
            <person name="Ezra D."/>
            <person name="Gonzalez J."/>
            <person name="Henrissat B."/>
            <person name="Kuo A."/>
            <person name="Liang C."/>
            <person name="Lipzen A."/>
            <person name="Lutzoni F."/>
            <person name="Magnuson J."/>
            <person name="Mondo S."/>
            <person name="Nolan M."/>
            <person name="Ohm R."/>
            <person name="Pangilinan J."/>
            <person name="Park H.-J."/>
            <person name="Ramirez L."/>
            <person name="Alfaro M."/>
            <person name="Sun H."/>
            <person name="Tritt A."/>
            <person name="Yoshinaga Y."/>
            <person name="Zwiers L.-H."/>
            <person name="Turgeon B."/>
            <person name="Goodwin S."/>
            <person name="Spatafora J."/>
            <person name="Crous P."/>
            <person name="Grigoriev I."/>
        </authorList>
    </citation>
    <scope>NUCLEOTIDE SEQUENCE</scope>
    <source>
        <strain evidence="2">CBS 125425</strain>
    </source>
</reference>
<sequence length="232" mass="26027">MAKRYEYQPLCQSTSDIRLLRLLPSNGNHTLKNIPSCEIFHTSLQAAPGFEALSYAWGDASDKRIILLGNCSVRVTSNLFNAIMALRPLKEPSIIWIDSLCINQSDTNEKSWQVGLMSDIYQQAQKVIAWLGPADGSSDAVIDYLITLGERAHACGLSMGCKRSMEIWQTITSDPLAFQKLPESLDVSPMPFLRKMVSKYAIRDLLYSIDGWHEQDALLPMGGIKRLFGRSW</sequence>
<keyword evidence="3" id="KW-1185">Reference proteome</keyword>
<accession>A0A9P4R4E5</accession>
<dbReference type="Proteomes" id="UP000799444">
    <property type="component" value="Unassembled WGS sequence"/>
</dbReference>
<evidence type="ECO:0000313" key="2">
    <source>
        <dbReference type="EMBL" id="KAF2736266.1"/>
    </source>
</evidence>
<dbReference type="EMBL" id="ML996127">
    <property type="protein sequence ID" value="KAF2736266.1"/>
    <property type="molecule type" value="Genomic_DNA"/>
</dbReference>
<proteinExistence type="predicted"/>
<protein>
    <submittedName>
        <fullName evidence="2">Heterokaryon incompatibility protein</fullName>
    </submittedName>
</protein>
<feature type="domain" description="Heterokaryon incompatibility" evidence="1">
    <location>
        <begin position="50"/>
        <end position="143"/>
    </location>
</feature>
<dbReference type="OrthoDB" id="2157530at2759"/>
<dbReference type="PANTHER" id="PTHR24148">
    <property type="entry name" value="ANKYRIN REPEAT DOMAIN-CONTAINING PROTEIN 39 HOMOLOG-RELATED"/>
    <property type="match status" value="1"/>
</dbReference>
<gene>
    <name evidence="2" type="ORF">EJ04DRAFT_415305</name>
</gene>
<dbReference type="Pfam" id="PF06985">
    <property type="entry name" value="HET"/>
    <property type="match status" value="1"/>
</dbReference>
<comment type="caution">
    <text evidence="2">The sequence shown here is derived from an EMBL/GenBank/DDBJ whole genome shotgun (WGS) entry which is preliminary data.</text>
</comment>
<evidence type="ECO:0000313" key="3">
    <source>
        <dbReference type="Proteomes" id="UP000799444"/>
    </source>
</evidence>
<dbReference type="AlphaFoldDB" id="A0A9P4R4E5"/>
<evidence type="ECO:0000259" key="1">
    <source>
        <dbReference type="Pfam" id="PF06985"/>
    </source>
</evidence>
<name>A0A9P4R4E5_9PLEO</name>
<feature type="non-terminal residue" evidence="2">
    <location>
        <position position="232"/>
    </location>
</feature>
<dbReference type="PANTHER" id="PTHR24148:SF73">
    <property type="entry name" value="HET DOMAIN PROTEIN (AFU_ORTHOLOGUE AFUA_8G01020)"/>
    <property type="match status" value="1"/>
</dbReference>
<organism evidence="2 3">
    <name type="scientific">Polyplosphaeria fusca</name>
    <dbReference type="NCBI Taxonomy" id="682080"/>
    <lineage>
        <taxon>Eukaryota</taxon>
        <taxon>Fungi</taxon>
        <taxon>Dikarya</taxon>
        <taxon>Ascomycota</taxon>
        <taxon>Pezizomycotina</taxon>
        <taxon>Dothideomycetes</taxon>
        <taxon>Pleosporomycetidae</taxon>
        <taxon>Pleosporales</taxon>
        <taxon>Tetraplosphaeriaceae</taxon>
        <taxon>Polyplosphaeria</taxon>
    </lineage>
</organism>